<dbReference type="GO" id="GO:0009277">
    <property type="term" value="C:fungal-type cell wall"/>
    <property type="evidence" value="ECO:0007669"/>
    <property type="project" value="TreeGrafter"/>
</dbReference>
<evidence type="ECO:0000256" key="4">
    <source>
        <dbReference type="ARBA" id="ARBA00022525"/>
    </source>
</evidence>
<dbReference type="InterPro" id="IPR050732">
    <property type="entry name" value="Beta-glucan_modifiers"/>
</dbReference>
<dbReference type="Pfam" id="PF00332">
    <property type="entry name" value="Glyco_hydro_17"/>
    <property type="match status" value="1"/>
</dbReference>
<accession>A0A6A6WGD8</accession>
<comment type="subcellular location">
    <subcellularLocation>
        <location evidence="1">Secreted</location>
        <location evidence="1">Cell wall</location>
    </subcellularLocation>
</comment>
<dbReference type="Proteomes" id="UP000799437">
    <property type="component" value="Unassembled WGS sequence"/>
</dbReference>
<dbReference type="AlphaFoldDB" id="A0A6A6WGD8"/>
<comment type="similarity">
    <text evidence="2 7">Belongs to the glycosyl hydrolase 17 family.</text>
</comment>
<evidence type="ECO:0000256" key="8">
    <source>
        <dbReference type="SAM" id="SignalP"/>
    </source>
</evidence>
<evidence type="ECO:0000256" key="5">
    <source>
        <dbReference type="ARBA" id="ARBA00022729"/>
    </source>
</evidence>
<sequence length="399" mass="42593">MKTTFFYAVAFSAIELALAQPHHHAHRHAHKRSLVTTVEIKTVTASDVTVYVDEAGETLSSNIETPTVTFEAISETTSEPSIQTAEISSVIQPEIATSSKTHVPLVEKSLAPPAVTPKPIGLPISVAYIPSSIPAVPLPLPSSSNNFPLGIAYSPFLVGGCKTKEQVAADFLRMGEFGIVRLYGTECNQIASGVAAAKATNKKLIVGIYDIKQVDAAVKVIKNEGGDFSTIKLITVGNEGILNGHQASEIVAAVKEARTKLAAIGYKGLISSVDTFGDTIAHKELCDNSDITTVNAQAFFTNTVTADQAGQYVRDRVNDVRNVCGKDKLVVVTESGWPSSGDPNGAAVPGRTQQRMAIASLKEKFKDGNMVLFSAFNDEWKTDTAATFNAEKHYGILDQ</sequence>
<name>A0A6A6WGD8_9PEZI</name>
<feature type="chain" id="PRO_5025415491" evidence="8">
    <location>
        <begin position="20"/>
        <end position="399"/>
    </location>
</feature>
<keyword evidence="6 9" id="KW-0378">Hydrolase</keyword>
<dbReference type="GO" id="GO:0005576">
    <property type="term" value="C:extracellular region"/>
    <property type="evidence" value="ECO:0007669"/>
    <property type="project" value="TreeGrafter"/>
</dbReference>
<dbReference type="OrthoDB" id="941679at2759"/>
<dbReference type="SUPFAM" id="SSF51445">
    <property type="entry name" value="(Trans)glycosidases"/>
    <property type="match status" value="1"/>
</dbReference>
<evidence type="ECO:0000256" key="6">
    <source>
        <dbReference type="ARBA" id="ARBA00022801"/>
    </source>
</evidence>
<keyword evidence="4" id="KW-0964">Secreted</keyword>
<dbReference type="Gene3D" id="3.20.20.80">
    <property type="entry name" value="Glycosidases"/>
    <property type="match status" value="2"/>
</dbReference>
<dbReference type="GO" id="GO:0005975">
    <property type="term" value="P:carbohydrate metabolic process"/>
    <property type="evidence" value="ECO:0007669"/>
    <property type="project" value="InterPro"/>
</dbReference>
<evidence type="ECO:0000256" key="2">
    <source>
        <dbReference type="ARBA" id="ARBA00008773"/>
    </source>
</evidence>
<dbReference type="InterPro" id="IPR000490">
    <property type="entry name" value="Glyco_hydro_17"/>
</dbReference>
<dbReference type="GO" id="GO:0009986">
    <property type="term" value="C:cell surface"/>
    <property type="evidence" value="ECO:0007669"/>
    <property type="project" value="TreeGrafter"/>
</dbReference>
<dbReference type="InterPro" id="IPR017853">
    <property type="entry name" value="GH"/>
</dbReference>
<dbReference type="GO" id="GO:0071555">
    <property type="term" value="P:cell wall organization"/>
    <property type="evidence" value="ECO:0007669"/>
    <property type="project" value="TreeGrafter"/>
</dbReference>
<keyword evidence="10" id="KW-1185">Reference proteome</keyword>
<protein>
    <submittedName>
        <fullName evidence="9">Glycoside hydrolase</fullName>
    </submittedName>
</protein>
<dbReference type="PANTHER" id="PTHR16631">
    <property type="entry name" value="GLUCAN 1,3-BETA-GLUCOSIDASE"/>
    <property type="match status" value="1"/>
</dbReference>
<evidence type="ECO:0000313" key="9">
    <source>
        <dbReference type="EMBL" id="KAF2760697.1"/>
    </source>
</evidence>
<dbReference type="GeneID" id="54481098"/>
<gene>
    <name evidence="9" type="ORF">EJ05DRAFT_240069</name>
</gene>
<evidence type="ECO:0000313" key="10">
    <source>
        <dbReference type="Proteomes" id="UP000799437"/>
    </source>
</evidence>
<dbReference type="EMBL" id="ML996567">
    <property type="protein sequence ID" value="KAF2760697.1"/>
    <property type="molecule type" value="Genomic_DNA"/>
</dbReference>
<keyword evidence="3" id="KW-0134">Cell wall</keyword>
<evidence type="ECO:0000256" key="7">
    <source>
        <dbReference type="RuleBase" id="RU004335"/>
    </source>
</evidence>
<dbReference type="RefSeq" id="XP_033603148.1">
    <property type="nucleotide sequence ID" value="XM_033740044.1"/>
</dbReference>
<reference evidence="9" key="1">
    <citation type="journal article" date="2020" name="Stud. Mycol.">
        <title>101 Dothideomycetes genomes: a test case for predicting lifestyles and emergence of pathogens.</title>
        <authorList>
            <person name="Haridas S."/>
            <person name="Albert R."/>
            <person name="Binder M."/>
            <person name="Bloem J."/>
            <person name="Labutti K."/>
            <person name="Salamov A."/>
            <person name="Andreopoulos B."/>
            <person name="Baker S."/>
            <person name="Barry K."/>
            <person name="Bills G."/>
            <person name="Bluhm B."/>
            <person name="Cannon C."/>
            <person name="Castanera R."/>
            <person name="Culley D."/>
            <person name="Daum C."/>
            <person name="Ezra D."/>
            <person name="Gonzalez J."/>
            <person name="Henrissat B."/>
            <person name="Kuo A."/>
            <person name="Liang C."/>
            <person name="Lipzen A."/>
            <person name="Lutzoni F."/>
            <person name="Magnuson J."/>
            <person name="Mondo S."/>
            <person name="Nolan M."/>
            <person name="Ohm R."/>
            <person name="Pangilinan J."/>
            <person name="Park H.-J."/>
            <person name="Ramirez L."/>
            <person name="Alfaro M."/>
            <person name="Sun H."/>
            <person name="Tritt A."/>
            <person name="Yoshinaga Y."/>
            <person name="Zwiers L.-H."/>
            <person name="Turgeon B."/>
            <person name="Goodwin S."/>
            <person name="Spatafora J."/>
            <person name="Crous P."/>
            <person name="Grigoriev I."/>
        </authorList>
    </citation>
    <scope>NUCLEOTIDE SEQUENCE</scope>
    <source>
        <strain evidence="9">CBS 121739</strain>
    </source>
</reference>
<proteinExistence type="inferred from homology"/>
<organism evidence="9 10">
    <name type="scientific">Pseudovirgaria hyperparasitica</name>
    <dbReference type="NCBI Taxonomy" id="470096"/>
    <lineage>
        <taxon>Eukaryota</taxon>
        <taxon>Fungi</taxon>
        <taxon>Dikarya</taxon>
        <taxon>Ascomycota</taxon>
        <taxon>Pezizomycotina</taxon>
        <taxon>Dothideomycetes</taxon>
        <taxon>Dothideomycetes incertae sedis</taxon>
        <taxon>Acrospermales</taxon>
        <taxon>Acrospermaceae</taxon>
        <taxon>Pseudovirgaria</taxon>
    </lineage>
</organism>
<feature type="signal peptide" evidence="8">
    <location>
        <begin position="1"/>
        <end position="19"/>
    </location>
</feature>
<evidence type="ECO:0000256" key="3">
    <source>
        <dbReference type="ARBA" id="ARBA00022512"/>
    </source>
</evidence>
<dbReference type="GO" id="GO:0042973">
    <property type="term" value="F:glucan endo-1,3-beta-D-glucosidase activity"/>
    <property type="evidence" value="ECO:0007669"/>
    <property type="project" value="TreeGrafter"/>
</dbReference>
<dbReference type="PANTHER" id="PTHR16631:SF14">
    <property type="entry name" value="FAMILY 17 GLUCOSIDASE SCW10-RELATED"/>
    <property type="match status" value="1"/>
</dbReference>
<keyword evidence="5 8" id="KW-0732">Signal</keyword>
<evidence type="ECO:0000256" key="1">
    <source>
        <dbReference type="ARBA" id="ARBA00004191"/>
    </source>
</evidence>